<sequence>MKNFAINIGLMSGTIAVTNQLLSKYYEYNAKIRIDTVLETAKGKIGTLETTVSEKTNLLVEIEKLYEVRKQELDTTKSSLDSANNAIAALSQKLRETERSIDEKKRELDEKISREDIRLNEYLQQFRSDFVIEFCEWLIDSHKRLEANIISRINHEHTIEKAKEKLEKLLQNAREQHQEHLNKVNNIVSSERPQDMLDSILDIHSEVIEQVIALRVRYRNLLNLDERLQLNVCLEKLGEVRQQYVPRTKAIDELNQMAESSRASLERIYNRVDENESDLNELNRQVSDLLAQIEEKNLLIAELKQPIRWCVATRDDLRIGNGIIAYFEQLGLILDRAYSEYRKHEAVLYFHTDRNKRTILVGELNDHKERLQQLLHTLSPVVWEYDGTQGLMKCLVQIANTPTPPKEDVTKSIPHCIELVKHSKRGFLVSGHPGSGKSSSMKAIACWLGDKNSMRLSLNPHQDEHNTFVDAGFVELNDLPTIYDAILALNTELLYRAEDPKRRQLLIVIVDELGRLLLDAPKDLDVMEVLRQAAVEGRKMNVIVLIGNHSQTTSAIDMDSEFRSAFYQLFLVGAARHKLNMPNAPKLKPSDENFISTAPYPVLVSINGKFEVCQHPTHSVYREYRDSGLPPIGIEKLSPNDVKIGDKTFAATPTNHKRCPNCGSERTVSKGRGRKRTCNDCGHRF</sequence>
<keyword evidence="1" id="KW-0175">Coiled coil</keyword>
<dbReference type="CDD" id="cd00009">
    <property type="entry name" value="AAA"/>
    <property type="match status" value="1"/>
</dbReference>
<dbReference type="Gene3D" id="3.40.50.300">
    <property type="entry name" value="P-loop containing nucleotide triphosphate hydrolases"/>
    <property type="match status" value="1"/>
</dbReference>
<evidence type="ECO:0000313" key="3">
    <source>
        <dbReference type="EMBL" id="KIE13510.1"/>
    </source>
</evidence>
<proteinExistence type="predicted"/>
<evidence type="ECO:0000256" key="1">
    <source>
        <dbReference type="SAM" id="Coils"/>
    </source>
</evidence>
<name>A0A0C1RNF2_9CYAN</name>
<evidence type="ECO:0000259" key="2">
    <source>
        <dbReference type="SMART" id="SM00382"/>
    </source>
</evidence>
<reference evidence="3" key="1">
    <citation type="journal article" date="2015" name="Genome Announc.">
        <title>Draft Genome Sequence of Tolypothrix boutellei Strain VB521301.</title>
        <authorList>
            <person name="Chandrababunaidu M.M."/>
            <person name="Singh D."/>
            <person name="Sen D."/>
            <person name="Bhan S."/>
            <person name="Das S."/>
            <person name="Gupta A."/>
            <person name="Adhikary S.P."/>
            <person name="Tripathy S."/>
        </authorList>
    </citation>
    <scope>NUCLEOTIDE SEQUENCE</scope>
    <source>
        <strain evidence="3">VB521301</strain>
    </source>
</reference>
<feature type="coiled-coil region" evidence="1">
    <location>
        <begin position="152"/>
        <end position="183"/>
    </location>
</feature>
<dbReference type="SUPFAM" id="SSF52540">
    <property type="entry name" value="P-loop containing nucleoside triphosphate hydrolases"/>
    <property type="match status" value="1"/>
</dbReference>
<comment type="caution">
    <text evidence="3">The sequence shown here is derived from an EMBL/GenBank/DDBJ whole genome shotgun (WGS) entry which is preliminary data.</text>
</comment>
<dbReference type="InterPro" id="IPR027417">
    <property type="entry name" value="P-loop_NTPase"/>
</dbReference>
<feature type="coiled-coil region" evidence="1">
    <location>
        <begin position="251"/>
        <end position="299"/>
    </location>
</feature>
<dbReference type="OrthoDB" id="574575at2"/>
<accession>A0A0C1RNF2</accession>
<feature type="coiled-coil region" evidence="1">
    <location>
        <begin position="73"/>
        <end position="125"/>
    </location>
</feature>
<dbReference type="InterPro" id="IPR003593">
    <property type="entry name" value="AAA+_ATPase"/>
</dbReference>
<gene>
    <name evidence="3" type="ORF">DA73_0203660</name>
</gene>
<organism evidence="3">
    <name type="scientific">Tolypothrix bouteillei VB521301</name>
    <dbReference type="NCBI Taxonomy" id="1479485"/>
    <lineage>
        <taxon>Bacteria</taxon>
        <taxon>Bacillati</taxon>
        <taxon>Cyanobacteriota</taxon>
        <taxon>Cyanophyceae</taxon>
        <taxon>Nostocales</taxon>
        <taxon>Tolypothrichaceae</taxon>
        <taxon>Tolypothrix</taxon>
    </lineage>
</organism>
<dbReference type="SMART" id="SM00382">
    <property type="entry name" value="AAA"/>
    <property type="match status" value="1"/>
</dbReference>
<protein>
    <recommendedName>
        <fullName evidence="2">AAA+ ATPase domain-containing protein</fullName>
    </recommendedName>
</protein>
<dbReference type="AlphaFoldDB" id="A0A0C1RNF2"/>
<dbReference type="EMBL" id="JHEG02000015">
    <property type="protein sequence ID" value="KIE13510.1"/>
    <property type="molecule type" value="Genomic_DNA"/>
</dbReference>
<feature type="domain" description="AAA+ ATPase" evidence="2">
    <location>
        <begin position="423"/>
        <end position="576"/>
    </location>
</feature>